<keyword evidence="5 8" id="KW-1133">Transmembrane helix</keyword>
<dbReference type="PANTHER" id="PTHR27008">
    <property type="entry name" value="OS04G0122200 PROTEIN"/>
    <property type="match status" value="1"/>
</dbReference>
<evidence type="ECO:0000256" key="1">
    <source>
        <dbReference type="ARBA" id="ARBA00004370"/>
    </source>
</evidence>
<dbReference type="Gene3D" id="3.80.10.10">
    <property type="entry name" value="Ribonuclease Inhibitor"/>
    <property type="match status" value="5"/>
</dbReference>
<keyword evidence="3 8" id="KW-0812">Transmembrane</keyword>
<gene>
    <name evidence="10" type="ORF">DY000_02018249</name>
</gene>
<sequence length="673" mass="74135">MSGNILRGDIPVGLFNGSRLMKLYLLENHIGGGVPSELESLAKLKILNLGDNNLRGKLPASLGNLTSLKRVIFSFNKIEGGIPDALARLTQLVSLGLALNKFSGAFPPSIYNISSLKFLSMFGNGFSGSLQPDFGNLLPNLRYLNMGRNNFTGPIPTTFSTIANLQHLAIVWNKMTEALANCTQLHTLLVNRNRLGSDLPTSITNLSTNLWKLDLGRNFISGTIPYDIGNLISLQKLRLSGELPSSLGNITRLEQLYFSSNSFEGAVPPSLGHCKYILYLWIGSNKLNGTIPQEIMQIQSLVYLNLSDNSLTGSLPKYIKPLERLCKLSVEHNKLSGKLPQVLGDCLSVENLYLQGNFFDGDIPNIKGSVGAKRLDFSNNNLSGSIPGYFANLEYLNLSINSFEGEVPTKGKFQNATVVTVFGNMGLFGGIKELKLKPCIVQAQPMETSYFSLSKKVSIGVSVGVALLLMVFIAYISLNWFIKIKKQQTSNPTSSALEVFHGKISYAYLRNATDGFSSSNLIGSGGFGTVFKAFLPIENKVVAVKVLNLHRRGAMKSFLTECEPLKDVRYRNLVKLLTACSSIDFQGNDFRALIYELMPNGSLDMWLHPEKVEEIRRPSRTLTLFERLNIAIDVISVLEYLHVYCHVSDFGIAQLLMKLDQESLFNQLSSAGV</sequence>
<evidence type="ECO:0000256" key="4">
    <source>
        <dbReference type="ARBA" id="ARBA00022737"/>
    </source>
</evidence>
<dbReference type="InterPro" id="IPR020635">
    <property type="entry name" value="Tyr_kinase_cat_dom"/>
</dbReference>
<dbReference type="Pfam" id="PF00069">
    <property type="entry name" value="Pkinase"/>
    <property type="match status" value="1"/>
</dbReference>
<comment type="caution">
    <text evidence="10">The sequence shown here is derived from an EMBL/GenBank/DDBJ whole genome shotgun (WGS) entry which is preliminary data.</text>
</comment>
<dbReference type="PANTHER" id="PTHR27008:SF432">
    <property type="entry name" value="PROTEIN KINASE DOMAIN-CONTAINING PROTEIN"/>
    <property type="match status" value="1"/>
</dbReference>
<feature type="binding site" evidence="7">
    <location>
        <position position="545"/>
    </location>
    <ligand>
        <name>ATP</name>
        <dbReference type="ChEBI" id="CHEBI:30616"/>
    </ligand>
</feature>
<keyword evidence="7" id="KW-0067">ATP-binding</keyword>
<dbReference type="SUPFAM" id="SSF56112">
    <property type="entry name" value="Protein kinase-like (PK-like)"/>
    <property type="match status" value="1"/>
</dbReference>
<evidence type="ECO:0000313" key="10">
    <source>
        <dbReference type="EMBL" id="KAF3566420.1"/>
    </source>
</evidence>
<evidence type="ECO:0000256" key="8">
    <source>
        <dbReference type="SAM" id="Phobius"/>
    </source>
</evidence>
<dbReference type="Pfam" id="PF00560">
    <property type="entry name" value="LRR_1"/>
    <property type="match status" value="7"/>
</dbReference>
<reference evidence="10 11" key="1">
    <citation type="journal article" date="2020" name="BMC Genomics">
        <title>Intraspecific diversification of the crop wild relative Brassica cretica Lam. using demographic model selection.</title>
        <authorList>
            <person name="Kioukis A."/>
            <person name="Michalopoulou V.A."/>
            <person name="Briers L."/>
            <person name="Pirintsos S."/>
            <person name="Studholme D.J."/>
            <person name="Pavlidis P."/>
            <person name="Sarris P.F."/>
        </authorList>
    </citation>
    <scope>NUCLEOTIDE SEQUENCE [LARGE SCALE GENOMIC DNA]</scope>
    <source>
        <strain evidence="11">cv. PFS-1207/04</strain>
    </source>
</reference>
<dbReference type="SUPFAM" id="SSF52047">
    <property type="entry name" value="RNI-like"/>
    <property type="match status" value="1"/>
</dbReference>
<evidence type="ECO:0000256" key="6">
    <source>
        <dbReference type="ARBA" id="ARBA00023136"/>
    </source>
</evidence>
<keyword evidence="4" id="KW-0677">Repeat</keyword>
<comment type="subcellular location">
    <subcellularLocation>
        <location evidence="1">Membrane</location>
    </subcellularLocation>
</comment>
<dbReference type="Gene3D" id="1.10.510.10">
    <property type="entry name" value="Transferase(Phosphotransferase) domain 1"/>
    <property type="match status" value="1"/>
</dbReference>
<organism evidence="10 11">
    <name type="scientific">Brassica cretica</name>
    <name type="common">Mustard</name>
    <dbReference type="NCBI Taxonomy" id="69181"/>
    <lineage>
        <taxon>Eukaryota</taxon>
        <taxon>Viridiplantae</taxon>
        <taxon>Streptophyta</taxon>
        <taxon>Embryophyta</taxon>
        <taxon>Tracheophyta</taxon>
        <taxon>Spermatophyta</taxon>
        <taxon>Magnoliopsida</taxon>
        <taxon>eudicotyledons</taxon>
        <taxon>Gunneridae</taxon>
        <taxon>Pentapetalae</taxon>
        <taxon>rosids</taxon>
        <taxon>malvids</taxon>
        <taxon>Brassicales</taxon>
        <taxon>Brassicaceae</taxon>
        <taxon>Brassiceae</taxon>
        <taxon>Brassica</taxon>
    </lineage>
</organism>
<dbReference type="InterPro" id="IPR032675">
    <property type="entry name" value="LRR_dom_sf"/>
</dbReference>
<dbReference type="Proteomes" id="UP000266723">
    <property type="component" value="Unassembled WGS sequence"/>
</dbReference>
<keyword evidence="7" id="KW-0547">Nucleotide-binding</keyword>
<evidence type="ECO:0000313" key="11">
    <source>
        <dbReference type="Proteomes" id="UP000266723"/>
    </source>
</evidence>
<protein>
    <recommendedName>
        <fullName evidence="9">Protein kinase domain-containing protein</fullName>
    </recommendedName>
</protein>
<dbReference type="SMART" id="SM00219">
    <property type="entry name" value="TyrKc"/>
    <property type="match status" value="1"/>
</dbReference>
<dbReference type="PROSITE" id="PS50011">
    <property type="entry name" value="PROTEIN_KINASE_DOM"/>
    <property type="match status" value="1"/>
</dbReference>
<keyword evidence="11" id="KW-1185">Reference proteome</keyword>
<keyword evidence="2" id="KW-0433">Leucine-rich repeat</keyword>
<accession>A0ABQ7D4K3</accession>
<keyword evidence="6 8" id="KW-0472">Membrane</keyword>
<dbReference type="EMBL" id="QGKV02000759">
    <property type="protein sequence ID" value="KAF3566420.1"/>
    <property type="molecule type" value="Genomic_DNA"/>
</dbReference>
<dbReference type="InterPro" id="IPR001611">
    <property type="entry name" value="Leu-rich_rpt"/>
</dbReference>
<dbReference type="PROSITE" id="PS00107">
    <property type="entry name" value="PROTEIN_KINASE_ATP"/>
    <property type="match status" value="1"/>
</dbReference>
<evidence type="ECO:0000256" key="2">
    <source>
        <dbReference type="ARBA" id="ARBA00022614"/>
    </source>
</evidence>
<dbReference type="InterPro" id="IPR000719">
    <property type="entry name" value="Prot_kinase_dom"/>
</dbReference>
<name>A0ABQ7D4K3_BRACR</name>
<evidence type="ECO:0000256" key="7">
    <source>
        <dbReference type="PROSITE-ProRule" id="PRU10141"/>
    </source>
</evidence>
<feature type="transmembrane region" description="Helical" evidence="8">
    <location>
        <begin position="459"/>
        <end position="482"/>
    </location>
</feature>
<dbReference type="InterPro" id="IPR017441">
    <property type="entry name" value="Protein_kinase_ATP_BS"/>
</dbReference>
<evidence type="ECO:0000256" key="5">
    <source>
        <dbReference type="ARBA" id="ARBA00022989"/>
    </source>
</evidence>
<proteinExistence type="predicted"/>
<evidence type="ECO:0000259" key="9">
    <source>
        <dbReference type="PROSITE" id="PS50011"/>
    </source>
</evidence>
<dbReference type="InterPro" id="IPR011009">
    <property type="entry name" value="Kinase-like_dom_sf"/>
</dbReference>
<evidence type="ECO:0000256" key="3">
    <source>
        <dbReference type="ARBA" id="ARBA00022692"/>
    </source>
</evidence>
<feature type="domain" description="Protein kinase" evidence="9">
    <location>
        <begin position="516"/>
        <end position="673"/>
    </location>
</feature>
<dbReference type="InterPro" id="IPR051809">
    <property type="entry name" value="Plant_receptor-like_S/T_kinase"/>
</dbReference>
<dbReference type="SUPFAM" id="SSF52058">
    <property type="entry name" value="L domain-like"/>
    <property type="match status" value="1"/>
</dbReference>